<dbReference type="Pfam" id="PF00795">
    <property type="entry name" value="CN_hydrolase"/>
    <property type="match status" value="1"/>
</dbReference>
<dbReference type="PANTHER" id="PTHR23088:SF27">
    <property type="entry name" value="DEAMINATED GLUTATHIONE AMIDASE"/>
    <property type="match status" value="1"/>
</dbReference>
<dbReference type="InterPro" id="IPR036526">
    <property type="entry name" value="C-N_Hydrolase_sf"/>
</dbReference>
<dbReference type="EMBL" id="FUGD01000072">
    <property type="protein sequence ID" value="SJM37091.1"/>
    <property type="molecule type" value="Genomic_DNA"/>
</dbReference>
<keyword evidence="2" id="KW-0378">Hydrolase</keyword>
<dbReference type="SUPFAM" id="SSF56317">
    <property type="entry name" value="Carbon-nitrogen hydrolase"/>
    <property type="match status" value="1"/>
</dbReference>
<dbReference type="PANTHER" id="PTHR23088">
    <property type="entry name" value="NITRILASE-RELATED"/>
    <property type="match status" value="1"/>
</dbReference>
<sequence>MTQLNIGCVQLNSQFDIEANMATIEKSIIAASQQQASLVVLPENACRMGGQKQLSERFDELSSWYANLAFKHQMFIVAGTLPCPYRPDGAVVPNNKLRQVSQVFAPDGKRIARYDKIHLFRAQVADDTGSYDEGRTFEPGDTTVVAQCDMKSLNKEFLQTESSHTNDNSGILSIGMMVCFDLRFPTLAQRLRQAGADILTAPSAFTYQTGKAHWQLLLKARALDSQCLVVGSAQGGTHYTKDSSRQTWGHSAFANANGDWVEETQQTNLTEDFGLITTVFDAKTQQTWRQNMPTHNCHRLA</sequence>
<keyword evidence="3" id="KW-1185">Reference proteome</keyword>
<proteinExistence type="predicted"/>
<evidence type="ECO:0000313" key="2">
    <source>
        <dbReference type="EMBL" id="SJM37091.1"/>
    </source>
</evidence>
<dbReference type="RefSeq" id="WP_077448497.1">
    <property type="nucleotide sequence ID" value="NZ_FUGD01000072.1"/>
</dbReference>
<evidence type="ECO:0000313" key="3">
    <source>
        <dbReference type="Proteomes" id="UP000188169"/>
    </source>
</evidence>
<dbReference type="PROSITE" id="PS50263">
    <property type="entry name" value="CN_HYDROLASE"/>
    <property type="match status" value="1"/>
</dbReference>
<dbReference type="GO" id="GO:0016787">
    <property type="term" value="F:hydrolase activity"/>
    <property type="evidence" value="ECO:0007669"/>
    <property type="project" value="UniProtKB-KW"/>
</dbReference>
<evidence type="ECO:0000259" key="1">
    <source>
        <dbReference type="PROSITE" id="PS50263"/>
    </source>
</evidence>
<dbReference type="STRING" id="1945520.A1019T_01062"/>
<organism evidence="2 3">
    <name type="scientific">Psychrobacter pasteurii</name>
    <dbReference type="NCBI Taxonomy" id="1945520"/>
    <lineage>
        <taxon>Bacteria</taxon>
        <taxon>Pseudomonadati</taxon>
        <taxon>Pseudomonadota</taxon>
        <taxon>Gammaproteobacteria</taxon>
        <taxon>Moraxellales</taxon>
        <taxon>Moraxellaceae</taxon>
        <taxon>Psychrobacter</taxon>
    </lineage>
</organism>
<reference evidence="3" key="1">
    <citation type="submission" date="2017-02" db="EMBL/GenBank/DDBJ databases">
        <authorList>
            <person name="Mornico D."/>
        </authorList>
    </citation>
    <scope>NUCLEOTIDE SEQUENCE [LARGE SCALE GENOMIC DNA]</scope>
</reference>
<name>A0A1R4EF14_9GAMM</name>
<accession>A0A1R4EF14</accession>
<gene>
    <name evidence="2" type="ORF">A1019T_01062</name>
</gene>
<dbReference type="InterPro" id="IPR003010">
    <property type="entry name" value="C-N_Hydrolase"/>
</dbReference>
<feature type="domain" description="CN hydrolase" evidence="1">
    <location>
        <begin position="4"/>
        <end position="282"/>
    </location>
</feature>
<dbReference type="OrthoDB" id="9811121at2"/>
<dbReference type="Gene3D" id="3.60.110.10">
    <property type="entry name" value="Carbon-nitrogen hydrolase"/>
    <property type="match status" value="1"/>
</dbReference>
<protein>
    <submittedName>
        <fullName evidence="2">C-N hydrolase family amidase</fullName>
    </submittedName>
</protein>
<dbReference type="Proteomes" id="UP000188169">
    <property type="component" value="Unassembled WGS sequence"/>
</dbReference>
<dbReference type="AlphaFoldDB" id="A0A1R4EF14"/>